<evidence type="ECO:0000313" key="2">
    <source>
        <dbReference type="EMBL" id="KAK2549085.1"/>
    </source>
</evidence>
<evidence type="ECO:0000313" key="3">
    <source>
        <dbReference type="Proteomes" id="UP001249851"/>
    </source>
</evidence>
<feature type="domain" description="CCHC-type" evidence="1">
    <location>
        <begin position="101"/>
        <end position="117"/>
    </location>
</feature>
<name>A0AAD9PUV2_ACRCE</name>
<dbReference type="SMART" id="SM00343">
    <property type="entry name" value="ZnF_C2HC"/>
    <property type="match status" value="2"/>
</dbReference>
<keyword evidence="3" id="KW-1185">Reference proteome</keyword>
<feature type="non-terminal residue" evidence="2">
    <location>
        <position position="195"/>
    </location>
</feature>
<comment type="caution">
    <text evidence="2">The sequence shown here is derived from an EMBL/GenBank/DDBJ whole genome shotgun (WGS) entry which is preliminary data.</text>
</comment>
<dbReference type="Proteomes" id="UP001249851">
    <property type="component" value="Unassembled WGS sequence"/>
</dbReference>
<dbReference type="InterPro" id="IPR036875">
    <property type="entry name" value="Znf_CCHC_sf"/>
</dbReference>
<feature type="domain" description="CCHC-type" evidence="1">
    <location>
        <begin position="79"/>
        <end position="97"/>
    </location>
</feature>
<reference evidence="2" key="2">
    <citation type="journal article" date="2023" name="Science">
        <title>Genomic signatures of disease resistance in endangered staghorn corals.</title>
        <authorList>
            <person name="Vollmer S.V."/>
            <person name="Selwyn J.D."/>
            <person name="Despard B.A."/>
            <person name="Roesel C.L."/>
        </authorList>
    </citation>
    <scope>NUCLEOTIDE SEQUENCE</scope>
    <source>
        <strain evidence="2">K2</strain>
    </source>
</reference>
<dbReference type="SUPFAM" id="SSF57756">
    <property type="entry name" value="Retrovirus zinc finger-like domains"/>
    <property type="match status" value="1"/>
</dbReference>
<dbReference type="GO" id="GO:0003676">
    <property type="term" value="F:nucleic acid binding"/>
    <property type="evidence" value="ECO:0007669"/>
    <property type="project" value="InterPro"/>
</dbReference>
<gene>
    <name evidence="2" type="ORF">P5673_030587</name>
</gene>
<reference evidence="2" key="1">
    <citation type="journal article" date="2023" name="G3 (Bethesda)">
        <title>Whole genome assembly and annotation of the endangered Caribbean coral Acropora cervicornis.</title>
        <authorList>
            <person name="Selwyn J.D."/>
            <person name="Vollmer S.V."/>
        </authorList>
    </citation>
    <scope>NUCLEOTIDE SEQUENCE</scope>
    <source>
        <strain evidence="2">K2</strain>
    </source>
</reference>
<dbReference type="Gene3D" id="4.10.60.10">
    <property type="entry name" value="Zinc finger, CCHC-type"/>
    <property type="match status" value="1"/>
</dbReference>
<dbReference type="InterPro" id="IPR001878">
    <property type="entry name" value="Znf_CCHC"/>
</dbReference>
<accession>A0AAD9PUV2</accession>
<sequence length="195" mass="21496">VNIGPFIQGTGFLSLSFLQQGDTLTLEKAQTLGRVIGNAKKDSLLLGGEKSQSFPAKYDVNQINKYDRTPTLSNAKTKSCFRCGRDDHLANDDKCRAKGAWCRKCKKTGHYANYCRSSGAEKEEHERIALRAQDYDFNLIYQSGTGNIANGLSRLPVTSAGTELKFVKEHVNFVKKDGTLLSVEEIQGAGKKVTE</sequence>
<proteinExistence type="predicted"/>
<dbReference type="GO" id="GO:0008270">
    <property type="term" value="F:zinc ion binding"/>
    <property type="evidence" value="ECO:0007669"/>
    <property type="project" value="InterPro"/>
</dbReference>
<protein>
    <recommendedName>
        <fullName evidence="1">CCHC-type domain-containing protein</fullName>
    </recommendedName>
</protein>
<dbReference type="AlphaFoldDB" id="A0AAD9PUV2"/>
<evidence type="ECO:0000259" key="1">
    <source>
        <dbReference type="SMART" id="SM00343"/>
    </source>
</evidence>
<dbReference type="EMBL" id="JARQWQ010000132">
    <property type="protein sequence ID" value="KAK2549085.1"/>
    <property type="molecule type" value="Genomic_DNA"/>
</dbReference>
<organism evidence="2 3">
    <name type="scientific">Acropora cervicornis</name>
    <name type="common">Staghorn coral</name>
    <dbReference type="NCBI Taxonomy" id="6130"/>
    <lineage>
        <taxon>Eukaryota</taxon>
        <taxon>Metazoa</taxon>
        <taxon>Cnidaria</taxon>
        <taxon>Anthozoa</taxon>
        <taxon>Hexacorallia</taxon>
        <taxon>Scleractinia</taxon>
        <taxon>Astrocoeniina</taxon>
        <taxon>Acroporidae</taxon>
        <taxon>Acropora</taxon>
    </lineage>
</organism>